<dbReference type="AlphaFoldDB" id="A0A0D2NRF3"/>
<organism evidence="2 3">
    <name type="scientific">Hypholoma sublateritium (strain FD-334 SS-4)</name>
    <dbReference type="NCBI Taxonomy" id="945553"/>
    <lineage>
        <taxon>Eukaryota</taxon>
        <taxon>Fungi</taxon>
        <taxon>Dikarya</taxon>
        <taxon>Basidiomycota</taxon>
        <taxon>Agaricomycotina</taxon>
        <taxon>Agaricomycetes</taxon>
        <taxon>Agaricomycetidae</taxon>
        <taxon>Agaricales</taxon>
        <taxon>Agaricineae</taxon>
        <taxon>Strophariaceae</taxon>
        <taxon>Hypholoma</taxon>
    </lineage>
</organism>
<dbReference type="Proteomes" id="UP000054270">
    <property type="component" value="Unassembled WGS sequence"/>
</dbReference>
<protein>
    <submittedName>
        <fullName evidence="2">Uncharacterized protein</fullName>
    </submittedName>
</protein>
<evidence type="ECO:0000256" key="1">
    <source>
        <dbReference type="SAM" id="MobiDB-lite"/>
    </source>
</evidence>
<dbReference type="EMBL" id="KN817579">
    <property type="protein sequence ID" value="KJA19281.1"/>
    <property type="molecule type" value="Genomic_DNA"/>
</dbReference>
<proteinExistence type="predicted"/>
<reference evidence="3" key="1">
    <citation type="submission" date="2014-04" db="EMBL/GenBank/DDBJ databases">
        <title>Evolutionary Origins and Diversification of the Mycorrhizal Mutualists.</title>
        <authorList>
            <consortium name="DOE Joint Genome Institute"/>
            <consortium name="Mycorrhizal Genomics Consortium"/>
            <person name="Kohler A."/>
            <person name="Kuo A."/>
            <person name="Nagy L.G."/>
            <person name="Floudas D."/>
            <person name="Copeland A."/>
            <person name="Barry K.W."/>
            <person name="Cichocki N."/>
            <person name="Veneault-Fourrey C."/>
            <person name="LaButti K."/>
            <person name="Lindquist E.A."/>
            <person name="Lipzen A."/>
            <person name="Lundell T."/>
            <person name="Morin E."/>
            <person name="Murat C."/>
            <person name="Riley R."/>
            <person name="Ohm R."/>
            <person name="Sun H."/>
            <person name="Tunlid A."/>
            <person name="Henrissat B."/>
            <person name="Grigoriev I.V."/>
            <person name="Hibbett D.S."/>
            <person name="Martin F."/>
        </authorList>
    </citation>
    <scope>NUCLEOTIDE SEQUENCE [LARGE SCALE GENOMIC DNA]</scope>
    <source>
        <strain evidence="3">FD-334 SS-4</strain>
    </source>
</reference>
<evidence type="ECO:0000313" key="3">
    <source>
        <dbReference type="Proteomes" id="UP000054270"/>
    </source>
</evidence>
<feature type="region of interest" description="Disordered" evidence="1">
    <location>
        <begin position="1"/>
        <end position="32"/>
    </location>
</feature>
<evidence type="ECO:0000313" key="2">
    <source>
        <dbReference type="EMBL" id="KJA19281.1"/>
    </source>
</evidence>
<name>A0A0D2NRF3_HYPSF</name>
<sequence>MIKSTAHQLVPQLAPQSPAPVPTSNWHPQPHPQPLFPPQIQYVARPSLPVKVEETAVHSLDVKPPVIEPVKPQVKPQADHFANLLSTLFKAGVVSATATPTGAGAISKEAAMSVDIPKSSDSSDAVIREYMSLRYHVVWVGL</sequence>
<accession>A0A0D2NRF3</accession>
<keyword evidence="3" id="KW-1185">Reference proteome</keyword>
<gene>
    <name evidence="2" type="ORF">HYPSUDRAFT_204683</name>
</gene>
<dbReference type="OrthoDB" id="2129491at2759"/>